<keyword evidence="1" id="KW-0472">Membrane</keyword>
<evidence type="ECO:0000256" key="1">
    <source>
        <dbReference type="SAM" id="Phobius"/>
    </source>
</evidence>
<reference evidence="2 3" key="1">
    <citation type="journal article" date="2020" name="ISME J.">
        <title>Comparative genomics reveals insights into cyanobacterial evolution and habitat adaptation.</title>
        <authorList>
            <person name="Chen M.Y."/>
            <person name="Teng W.K."/>
            <person name="Zhao L."/>
            <person name="Hu C.X."/>
            <person name="Zhou Y.K."/>
            <person name="Han B.P."/>
            <person name="Song L.R."/>
            <person name="Shu W.S."/>
        </authorList>
    </citation>
    <scope>NUCLEOTIDE SEQUENCE [LARGE SCALE GENOMIC DNA]</scope>
    <source>
        <strain evidence="2 3">FACHB-838</strain>
    </source>
</reference>
<sequence length="354" mass="39484">MRRAVLFLSRFAISLWIVLVVAFLSLLMVNAPSVPNLTPFAGISIKTPNSSIIHLPNRTFTCTETEQQFQCHAKIQNRLLDLSLTKGSDYKYDLSNCRAWYDKQSVSCQETGQNYAPILSRMYQITGLGLSPQQLQAVKQKYWGINTLMQMGELRLMWISTGLSLAAGLSAAFLVWFYPGKFSKAFTSLVCGFGMYHFVWGLLGRVQYDIVTPYGFTDDTWNWAVNGGALVAGVGTVLATALLLWQRFNRLTKIFVSISSSVGIFNLCLFSFSWNFAYLPSLLGLTGTFFQDGYAMMWLWTAISTIFAIAAALLLWLNTNQSIKNFLCLGSSFGAVALATRFFISVLLNLGYAD</sequence>
<feature type="transmembrane region" description="Helical" evidence="1">
    <location>
        <begin position="156"/>
        <end position="178"/>
    </location>
</feature>
<dbReference type="EMBL" id="JACJSI010000014">
    <property type="protein sequence ID" value="MBD2529958.1"/>
    <property type="molecule type" value="Genomic_DNA"/>
</dbReference>
<comment type="caution">
    <text evidence="2">The sequence shown here is derived from an EMBL/GenBank/DDBJ whole genome shotgun (WGS) entry which is preliminary data.</text>
</comment>
<feature type="transmembrane region" description="Helical" evidence="1">
    <location>
        <begin position="254"/>
        <end position="277"/>
    </location>
</feature>
<evidence type="ECO:0000313" key="3">
    <source>
        <dbReference type="Proteomes" id="UP000623440"/>
    </source>
</evidence>
<feature type="transmembrane region" description="Helical" evidence="1">
    <location>
        <begin position="326"/>
        <end position="348"/>
    </location>
</feature>
<evidence type="ECO:0000313" key="2">
    <source>
        <dbReference type="EMBL" id="MBD2529958.1"/>
    </source>
</evidence>
<proteinExistence type="predicted"/>
<keyword evidence="3" id="KW-1185">Reference proteome</keyword>
<keyword evidence="1" id="KW-1133">Transmembrane helix</keyword>
<feature type="transmembrane region" description="Helical" evidence="1">
    <location>
        <begin position="185"/>
        <end position="203"/>
    </location>
</feature>
<protein>
    <submittedName>
        <fullName evidence="2">Uncharacterized protein</fullName>
    </submittedName>
</protein>
<name>A0ABR8DL08_9NOSO</name>
<gene>
    <name evidence="2" type="ORF">H6G97_10420</name>
</gene>
<organism evidence="2 3">
    <name type="scientific">Nostoc flagelliforme FACHB-838</name>
    <dbReference type="NCBI Taxonomy" id="2692904"/>
    <lineage>
        <taxon>Bacteria</taxon>
        <taxon>Bacillati</taxon>
        <taxon>Cyanobacteriota</taxon>
        <taxon>Cyanophyceae</taxon>
        <taxon>Nostocales</taxon>
        <taxon>Nostocaceae</taxon>
        <taxon>Nostoc</taxon>
    </lineage>
</organism>
<dbReference type="RefSeq" id="WP_190940516.1">
    <property type="nucleotide sequence ID" value="NZ_JACJSI010000014.1"/>
</dbReference>
<feature type="transmembrane region" description="Helical" evidence="1">
    <location>
        <begin position="223"/>
        <end position="245"/>
    </location>
</feature>
<feature type="transmembrane region" description="Helical" evidence="1">
    <location>
        <begin position="7"/>
        <end position="29"/>
    </location>
</feature>
<keyword evidence="1" id="KW-0812">Transmembrane</keyword>
<dbReference type="Proteomes" id="UP000623440">
    <property type="component" value="Unassembled WGS sequence"/>
</dbReference>
<accession>A0ABR8DL08</accession>
<feature type="transmembrane region" description="Helical" evidence="1">
    <location>
        <begin position="297"/>
        <end position="317"/>
    </location>
</feature>